<dbReference type="OrthoDB" id="5242879at2"/>
<reference evidence="4 5" key="1">
    <citation type="submission" date="2018-11" db="EMBL/GenBank/DDBJ databases">
        <authorList>
            <person name="Kleinhagauer T."/>
            <person name="Glaeser S.P."/>
            <person name="Spergser J."/>
            <person name="Ruckert C."/>
            <person name="Kaempfer P."/>
            <person name="Busse H.-J."/>
        </authorList>
    </citation>
    <scope>NUCLEOTIDE SEQUENCE [LARGE SCALE GENOMIC DNA]</scope>
    <source>
        <strain evidence="4 5">812CH</strain>
    </source>
</reference>
<keyword evidence="1" id="KW-0378">Hydrolase</keyword>
<dbReference type="NCBIfam" id="NF033747">
    <property type="entry name" value="class_E_sortase"/>
    <property type="match status" value="1"/>
</dbReference>
<gene>
    <name evidence="4" type="ORF">CPPEL_00665</name>
</gene>
<dbReference type="InterPro" id="IPR042003">
    <property type="entry name" value="Sortase_E"/>
</dbReference>
<keyword evidence="3" id="KW-1133">Transmembrane helix</keyword>
<dbReference type="Pfam" id="PF04203">
    <property type="entry name" value="Sortase"/>
    <property type="match status" value="1"/>
</dbReference>
<evidence type="ECO:0000256" key="2">
    <source>
        <dbReference type="PIRSR" id="PIRSR605754-1"/>
    </source>
</evidence>
<dbReference type="Gene3D" id="2.40.260.10">
    <property type="entry name" value="Sortase"/>
    <property type="match status" value="1"/>
</dbReference>
<dbReference type="InterPro" id="IPR023365">
    <property type="entry name" value="Sortase_dom-sf"/>
</dbReference>
<protein>
    <submittedName>
        <fullName evidence="4">Sortase family protein</fullName>
    </submittedName>
</protein>
<dbReference type="KEGG" id="cpso:CPPEL_00665"/>
<dbReference type="Proteomes" id="UP000271426">
    <property type="component" value="Chromosome"/>
</dbReference>
<feature type="active site" description="Proton donor/acceptor" evidence="2">
    <location>
        <position position="113"/>
    </location>
</feature>
<dbReference type="EMBL" id="CP033898">
    <property type="protein sequence ID" value="AZA08281.1"/>
    <property type="molecule type" value="Genomic_DNA"/>
</dbReference>
<proteinExistence type="predicted"/>
<organism evidence="4 5">
    <name type="scientific">Corynebacterium pseudopelargi</name>
    <dbReference type="NCBI Taxonomy" id="2080757"/>
    <lineage>
        <taxon>Bacteria</taxon>
        <taxon>Bacillati</taxon>
        <taxon>Actinomycetota</taxon>
        <taxon>Actinomycetes</taxon>
        <taxon>Mycobacteriales</taxon>
        <taxon>Corynebacteriaceae</taxon>
        <taxon>Corynebacterium</taxon>
    </lineage>
</organism>
<feature type="active site" description="Acyl-thioester intermediate" evidence="2">
    <location>
        <position position="217"/>
    </location>
</feature>
<evidence type="ECO:0000256" key="1">
    <source>
        <dbReference type="ARBA" id="ARBA00022801"/>
    </source>
</evidence>
<keyword evidence="5" id="KW-1185">Reference proteome</keyword>
<keyword evidence="3" id="KW-0812">Transmembrane</keyword>
<dbReference type="AlphaFoldDB" id="A0A3G6IRR9"/>
<dbReference type="RefSeq" id="WP_123959200.1">
    <property type="nucleotide sequence ID" value="NZ_CP033898.1"/>
</dbReference>
<dbReference type="SUPFAM" id="SSF63817">
    <property type="entry name" value="Sortase"/>
    <property type="match status" value="1"/>
</dbReference>
<evidence type="ECO:0000313" key="4">
    <source>
        <dbReference type="EMBL" id="AZA08281.1"/>
    </source>
</evidence>
<name>A0A3G6IRR9_9CORY</name>
<keyword evidence="3" id="KW-0472">Membrane</keyword>
<dbReference type="InterPro" id="IPR005754">
    <property type="entry name" value="Sortase"/>
</dbReference>
<evidence type="ECO:0000313" key="5">
    <source>
        <dbReference type="Proteomes" id="UP000271426"/>
    </source>
</evidence>
<evidence type="ECO:0000256" key="3">
    <source>
        <dbReference type="SAM" id="Phobius"/>
    </source>
</evidence>
<accession>A0A3G6IRR9</accession>
<dbReference type="CDD" id="cd05830">
    <property type="entry name" value="Sortase_E"/>
    <property type="match status" value="1"/>
</dbReference>
<sequence>MNKFSQICGEILATVGVLLLLFAFYEAYWTNIAAGRAQDEVSAEMQQRWQNPRSQKNLELGDAFANMYIPAFGSDFAFAVVEGANDEALLAGPGHYPETQMPGERGNFAVAGHRVGKGAPFNDLGNLNSCDAIVIETRDSWDVYRVLPMGTDPATRSQEGAGCLHPEQVGRVAEGDYAGVQGRIITTPGDVGVIDPLPNVVDVNIDELEPVITLTTCHPQFSNAERMIIHGMLTESLPKDGPRPAVMEA</sequence>
<dbReference type="GO" id="GO:0016787">
    <property type="term" value="F:hydrolase activity"/>
    <property type="evidence" value="ECO:0007669"/>
    <property type="project" value="UniProtKB-KW"/>
</dbReference>
<feature type="transmembrane region" description="Helical" evidence="3">
    <location>
        <begin position="7"/>
        <end position="25"/>
    </location>
</feature>
<dbReference type="InterPro" id="IPR053465">
    <property type="entry name" value="Sortase_Class_E"/>
</dbReference>